<reference evidence="2" key="2">
    <citation type="submission" date="2022-01" db="EMBL/GenBank/DDBJ databases">
        <authorList>
            <person name="Yamashiro T."/>
            <person name="Shiraishi A."/>
            <person name="Satake H."/>
            <person name="Nakayama K."/>
        </authorList>
    </citation>
    <scope>NUCLEOTIDE SEQUENCE</scope>
</reference>
<evidence type="ECO:0000256" key="1">
    <source>
        <dbReference type="SAM" id="MobiDB-lite"/>
    </source>
</evidence>
<gene>
    <name evidence="2" type="ORF">Tco_0626740</name>
</gene>
<evidence type="ECO:0000313" key="3">
    <source>
        <dbReference type="Proteomes" id="UP001151760"/>
    </source>
</evidence>
<organism evidence="2 3">
    <name type="scientific">Tanacetum coccineum</name>
    <dbReference type="NCBI Taxonomy" id="301880"/>
    <lineage>
        <taxon>Eukaryota</taxon>
        <taxon>Viridiplantae</taxon>
        <taxon>Streptophyta</taxon>
        <taxon>Embryophyta</taxon>
        <taxon>Tracheophyta</taxon>
        <taxon>Spermatophyta</taxon>
        <taxon>Magnoliopsida</taxon>
        <taxon>eudicotyledons</taxon>
        <taxon>Gunneridae</taxon>
        <taxon>Pentapetalae</taxon>
        <taxon>asterids</taxon>
        <taxon>campanulids</taxon>
        <taxon>Asterales</taxon>
        <taxon>Asteraceae</taxon>
        <taxon>Asteroideae</taxon>
        <taxon>Anthemideae</taxon>
        <taxon>Anthemidinae</taxon>
        <taxon>Tanacetum</taxon>
    </lineage>
</organism>
<dbReference type="Proteomes" id="UP001151760">
    <property type="component" value="Unassembled WGS sequence"/>
</dbReference>
<proteinExistence type="predicted"/>
<reference evidence="2" key="1">
    <citation type="journal article" date="2022" name="Int. J. Mol. Sci.">
        <title>Draft Genome of Tanacetum Coccineum: Genomic Comparison of Closely Related Tanacetum-Family Plants.</title>
        <authorList>
            <person name="Yamashiro T."/>
            <person name="Shiraishi A."/>
            <person name="Nakayama K."/>
            <person name="Satake H."/>
        </authorList>
    </citation>
    <scope>NUCLEOTIDE SEQUENCE</scope>
</reference>
<feature type="region of interest" description="Disordered" evidence="1">
    <location>
        <begin position="466"/>
        <end position="485"/>
    </location>
</feature>
<sequence length="782" mass="85680">MTTTTLVDDLFQWFDDDEVVPIPPVVLITPVNVPAAPAPENANGSPSTTVILEGRVLQLWKPSYLINNVFDTYDAPEADSVASSSNSVNIDVTSNNQLPHVQKDSSTSAEKSFGDKDRPVVYRKQLETDALCTSDGGASQPWMKNKGGKLIDPTRFRRLSLLRTWHLTAIKAIFRTLKEPLHGSVVSKRLTGFELKAFADADYAGCCAQILWMRSQLRDYGFAFNKIPMYCDNQSAIALCCQIGHNDADSIGGKIETTNGLQLTTIAVSFLSAVIKAVCGLNYSSTRHVSSNNASADDHSNCAGSNNATTNISPVSLSNEQLSRLMNLLNDNGFSFANANMAGADQHITMSAKFLVNVVDILNLGLTQFDAMISLPPCTCEAAKHFDKHNQLIKLMQFLMGLDDSYLAIRSNILTRETLPLVKAAFAIIGGEESHRNIGHTVDRCFELVGYPAGYVKRNFNSSTRHVSSNNASADGHSNCAGSNNATTNISPVSLSNEQLSRLMNLLNDNGVSFANANMAGANQHMTVSAKFLVNVVDISNLGLTVGHPNGTQALITKIGDLKINNDITLYDVLVVLEYTISLLSVHKIARDSKLFVGFDDEKCYIQDLRANKTVRIGNQCNGLYMFDVDNACKIVYNNCISSCYVSKTLWHQRLGHPADQVLDVLKSTLNLDRGIIFISLASKLYTKIDINYASGGNLRRLSAEEAWETMRIYAANADEYSRKNPTSNISNQTIANLKAKLVNHEVVRVMIPKCMSWLDAYDEPIGDMEDKVDNPSPQSTP</sequence>
<dbReference type="EMBL" id="BQNB010008721">
    <property type="protein sequence ID" value="GJS53378.1"/>
    <property type="molecule type" value="Genomic_DNA"/>
</dbReference>
<accession>A0ABQ4WKR1</accession>
<name>A0ABQ4WKR1_9ASTR</name>
<feature type="region of interest" description="Disordered" evidence="1">
    <location>
        <begin position="92"/>
        <end position="114"/>
    </location>
</feature>
<keyword evidence="3" id="KW-1185">Reference proteome</keyword>
<feature type="compositionally biased region" description="Polar residues" evidence="1">
    <location>
        <begin position="92"/>
        <end position="110"/>
    </location>
</feature>
<comment type="caution">
    <text evidence="2">The sequence shown here is derived from an EMBL/GenBank/DDBJ whole genome shotgun (WGS) entry which is preliminary data.</text>
</comment>
<evidence type="ECO:0000313" key="2">
    <source>
        <dbReference type="EMBL" id="GJS53378.1"/>
    </source>
</evidence>
<dbReference type="PANTHER" id="PTHR34222">
    <property type="entry name" value="GAG_PRE-INTEGRS DOMAIN-CONTAINING PROTEIN"/>
    <property type="match status" value="1"/>
</dbReference>
<dbReference type="PANTHER" id="PTHR34222:SF99">
    <property type="entry name" value="PROTEIN, PUTATIVE-RELATED"/>
    <property type="match status" value="1"/>
</dbReference>
<protein>
    <submittedName>
        <fullName evidence="2">Uncharacterized protein</fullName>
    </submittedName>
</protein>